<keyword evidence="7" id="KW-1185">Reference proteome</keyword>
<evidence type="ECO:0000256" key="2">
    <source>
        <dbReference type="ARBA" id="ARBA00022448"/>
    </source>
</evidence>
<name>A0A371AQR7_9FIRM</name>
<evidence type="ECO:0000259" key="5">
    <source>
        <dbReference type="PROSITE" id="PS50893"/>
    </source>
</evidence>
<dbReference type="InterPro" id="IPR017871">
    <property type="entry name" value="ABC_transporter-like_CS"/>
</dbReference>
<dbReference type="PROSITE" id="PS50893">
    <property type="entry name" value="ABC_TRANSPORTER_2"/>
    <property type="match status" value="1"/>
</dbReference>
<dbReference type="GO" id="GO:0098796">
    <property type="term" value="C:membrane protein complex"/>
    <property type="evidence" value="ECO:0007669"/>
    <property type="project" value="UniProtKB-ARBA"/>
</dbReference>
<keyword evidence="3" id="KW-0547">Nucleotide-binding</keyword>
<comment type="similarity">
    <text evidence="1">Belongs to the ABC transporter superfamily.</text>
</comment>
<sequence>MLKLQHIQKSFINGRTKRAVLNDINMEISKGDYIAIMGRSGSGKSTLLNILGTLIPYDKGTMIYNNQKVTQLSFDQRSEFRKRHIGFVTQQFHLLHDRNVYENIKLPLNFMKLEKDKIKKEVNKVLEMLDLESFQKVSISKLSGGEQQRVAIGRAIVKKPDILLVDEPTGSLDEESEKSILDIFDMLHSQGTTIVIVTHNTAVSERCDKNYFLKGGKLSAPIIY</sequence>
<dbReference type="InterPro" id="IPR027417">
    <property type="entry name" value="P-loop_NTPase"/>
</dbReference>
<dbReference type="GO" id="GO:0005524">
    <property type="term" value="F:ATP binding"/>
    <property type="evidence" value="ECO:0007669"/>
    <property type="project" value="UniProtKB-KW"/>
</dbReference>
<evidence type="ECO:0000256" key="4">
    <source>
        <dbReference type="ARBA" id="ARBA00022840"/>
    </source>
</evidence>
<keyword evidence="2" id="KW-0813">Transport</keyword>
<dbReference type="PANTHER" id="PTHR42798:SF7">
    <property type="entry name" value="ALPHA-D-RIBOSE 1-METHYLPHOSPHONATE 5-TRIPHOSPHATE SYNTHASE SUBUNIT PHNL"/>
    <property type="match status" value="1"/>
</dbReference>
<evidence type="ECO:0000256" key="3">
    <source>
        <dbReference type="ARBA" id="ARBA00022741"/>
    </source>
</evidence>
<gene>
    <name evidence="6" type="ORF">DWV06_17805</name>
</gene>
<dbReference type="GO" id="GO:0016887">
    <property type="term" value="F:ATP hydrolysis activity"/>
    <property type="evidence" value="ECO:0007669"/>
    <property type="project" value="InterPro"/>
</dbReference>
<dbReference type="InterPro" id="IPR003593">
    <property type="entry name" value="AAA+_ATPase"/>
</dbReference>
<evidence type="ECO:0000313" key="7">
    <source>
        <dbReference type="Proteomes" id="UP000255036"/>
    </source>
</evidence>
<dbReference type="InterPro" id="IPR003439">
    <property type="entry name" value="ABC_transporter-like_ATP-bd"/>
</dbReference>
<dbReference type="GO" id="GO:0022857">
    <property type="term" value="F:transmembrane transporter activity"/>
    <property type="evidence" value="ECO:0007669"/>
    <property type="project" value="UniProtKB-ARBA"/>
</dbReference>
<dbReference type="EMBL" id="QRCT01000051">
    <property type="protein sequence ID" value="RDU21921.1"/>
    <property type="molecule type" value="Genomic_DNA"/>
</dbReference>
<dbReference type="FunFam" id="3.40.50.300:FF:000032">
    <property type="entry name" value="Export ABC transporter ATP-binding protein"/>
    <property type="match status" value="1"/>
</dbReference>
<comment type="caution">
    <text evidence="6">The sequence shown here is derived from an EMBL/GenBank/DDBJ whole genome shotgun (WGS) entry which is preliminary data.</text>
</comment>
<dbReference type="Proteomes" id="UP000255036">
    <property type="component" value="Unassembled WGS sequence"/>
</dbReference>
<dbReference type="Pfam" id="PF00005">
    <property type="entry name" value="ABC_tran"/>
    <property type="match status" value="1"/>
</dbReference>
<dbReference type="InterPro" id="IPR017911">
    <property type="entry name" value="MacB-like_ATP-bd"/>
</dbReference>
<evidence type="ECO:0000313" key="6">
    <source>
        <dbReference type="EMBL" id="RDU21921.1"/>
    </source>
</evidence>
<dbReference type="AlphaFoldDB" id="A0A371AQR7"/>
<dbReference type="CDD" id="cd03255">
    <property type="entry name" value="ABC_MJ0796_LolCDE_FtsE"/>
    <property type="match status" value="1"/>
</dbReference>
<dbReference type="PROSITE" id="PS00211">
    <property type="entry name" value="ABC_TRANSPORTER_1"/>
    <property type="match status" value="1"/>
</dbReference>
<dbReference type="SMART" id="SM00382">
    <property type="entry name" value="AAA"/>
    <property type="match status" value="1"/>
</dbReference>
<accession>A0A371AQR7</accession>
<reference evidence="6 7" key="1">
    <citation type="submission" date="2018-07" db="EMBL/GenBank/DDBJ databases">
        <title>Anaerosacharophilus polymeroproducens gen. nov. sp. nov., an anaerobic bacterium isolated from salt field.</title>
        <authorList>
            <person name="Kim W."/>
            <person name="Yang S.-H."/>
            <person name="Oh J."/>
            <person name="Lee J.-H."/>
            <person name="Kwon K.K."/>
        </authorList>
    </citation>
    <scope>NUCLEOTIDE SEQUENCE [LARGE SCALE GENOMIC DNA]</scope>
    <source>
        <strain evidence="6 7">MCWD5</strain>
    </source>
</reference>
<evidence type="ECO:0000256" key="1">
    <source>
        <dbReference type="ARBA" id="ARBA00005417"/>
    </source>
</evidence>
<dbReference type="OrthoDB" id="9802264at2"/>
<keyword evidence="4 6" id="KW-0067">ATP-binding</keyword>
<organism evidence="6 7">
    <name type="scientific">Anaerosacchariphilus polymeriproducens</name>
    <dbReference type="NCBI Taxonomy" id="1812858"/>
    <lineage>
        <taxon>Bacteria</taxon>
        <taxon>Bacillati</taxon>
        <taxon>Bacillota</taxon>
        <taxon>Clostridia</taxon>
        <taxon>Lachnospirales</taxon>
        <taxon>Lachnospiraceae</taxon>
        <taxon>Anaerosacchariphilus</taxon>
    </lineage>
</organism>
<dbReference type="PANTHER" id="PTHR42798">
    <property type="entry name" value="LIPOPROTEIN-RELEASING SYSTEM ATP-BINDING PROTEIN LOLD"/>
    <property type="match status" value="1"/>
</dbReference>
<proteinExistence type="inferred from homology"/>
<dbReference type="Gene3D" id="3.40.50.300">
    <property type="entry name" value="P-loop containing nucleotide triphosphate hydrolases"/>
    <property type="match status" value="1"/>
</dbReference>
<dbReference type="SUPFAM" id="SSF52540">
    <property type="entry name" value="P-loop containing nucleoside triphosphate hydrolases"/>
    <property type="match status" value="1"/>
</dbReference>
<feature type="domain" description="ABC transporter" evidence="5">
    <location>
        <begin position="2"/>
        <end position="223"/>
    </location>
</feature>
<protein>
    <submittedName>
        <fullName evidence="6">ABC transporter ATP-binding protein</fullName>
    </submittedName>
</protein>